<protein>
    <recommendedName>
        <fullName evidence="4">SHOCT domain-containing protein</fullName>
    </recommendedName>
</protein>
<evidence type="ECO:0000256" key="1">
    <source>
        <dbReference type="SAM" id="Phobius"/>
    </source>
</evidence>
<gene>
    <name evidence="2" type="ORF">GOQ27_10540</name>
</gene>
<accession>A0A942UVP1</accession>
<comment type="caution">
    <text evidence="2">The sequence shown here is derived from an EMBL/GenBank/DDBJ whole genome shotgun (WGS) entry which is preliminary data.</text>
</comment>
<dbReference type="RefSeq" id="WP_203366830.1">
    <property type="nucleotide sequence ID" value="NZ_WSFT01000039.1"/>
</dbReference>
<sequence>MINFFESSLLNIIINILWPMIFVFVLIFSVRNFYKYRGDKDKFDKSLDEKLEKGEITQEEYHRIKNRDIL</sequence>
<dbReference type="Proteomes" id="UP000724672">
    <property type="component" value="Unassembled WGS sequence"/>
</dbReference>
<name>A0A942UVP1_9FIRM</name>
<dbReference type="EMBL" id="WSFT01000039">
    <property type="protein sequence ID" value="MBS4538905.1"/>
    <property type="molecule type" value="Genomic_DNA"/>
</dbReference>
<proteinExistence type="predicted"/>
<reference evidence="2" key="1">
    <citation type="submission" date="2019-12" db="EMBL/GenBank/DDBJ databases">
        <title>Clostridiaceae gen. nov. sp. nov., isolated from sediment in Xinjiang, China.</title>
        <authorList>
            <person name="Zhang R."/>
        </authorList>
    </citation>
    <scope>NUCLEOTIDE SEQUENCE</scope>
    <source>
        <strain evidence="2">D2Q-11</strain>
    </source>
</reference>
<keyword evidence="1" id="KW-0472">Membrane</keyword>
<keyword evidence="1" id="KW-1133">Transmembrane helix</keyword>
<evidence type="ECO:0008006" key="4">
    <source>
        <dbReference type="Google" id="ProtNLM"/>
    </source>
</evidence>
<feature type="transmembrane region" description="Helical" evidence="1">
    <location>
        <begin position="12"/>
        <end position="34"/>
    </location>
</feature>
<dbReference type="AlphaFoldDB" id="A0A942UVP1"/>
<evidence type="ECO:0000313" key="3">
    <source>
        <dbReference type="Proteomes" id="UP000724672"/>
    </source>
</evidence>
<organism evidence="2 3">
    <name type="scientific">Anaeromonas frigoriresistens</name>
    <dbReference type="NCBI Taxonomy" id="2683708"/>
    <lineage>
        <taxon>Bacteria</taxon>
        <taxon>Bacillati</taxon>
        <taxon>Bacillota</taxon>
        <taxon>Tissierellia</taxon>
        <taxon>Tissierellales</taxon>
        <taxon>Thermohalobacteraceae</taxon>
        <taxon>Anaeromonas</taxon>
    </lineage>
</organism>
<keyword evidence="1" id="KW-0812">Transmembrane</keyword>
<keyword evidence="3" id="KW-1185">Reference proteome</keyword>
<evidence type="ECO:0000313" key="2">
    <source>
        <dbReference type="EMBL" id="MBS4538905.1"/>
    </source>
</evidence>